<keyword evidence="3" id="KW-1185">Reference proteome</keyword>
<gene>
    <name evidence="2" type="ORF">AMTR_s00066p00160870</name>
</gene>
<evidence type="ECO:0000313" key="3">
    <source>
        <dbReference type="Proteomes" id="UP000017836"/>
    </source>
</evidence>
<keyword evidence="1" id="KW-1133">Transmembrane helix</keyword>
<feature type="transmembrane region" description="Helical" evidence="1">
    <location>
        <begin position="46"/>
        <end position="67"/>
    </location>
</feature>
<proteinExistence type="predicted"/>
<organism evidence="2 3">
    <name type="scientific">Amborella trichopoda</name>
    <dbReference type="NCBI Taxonomy" id="13333"/>
    <lineage>
        <taxon>Eukaryota</taxon>
        <taxon>Viridiplantae</taxon>
        <taxon>Streptophyta</taxon>
        <taxon>Embryophyta</taxon>
        <taxon>Tracheophyta</taxon>
        <taxon>Spermatophyta</taxon>
        <taxon>Magnoliopsida</taxon>
        <taxon>Amborellales</taxon>
        <taxon>Amborellaceae</taxon>
        <taxon>Amborella</taxon>
    </lineage>
</organism>
<feature type="transmembrane region" description="Helical" evidence="1">
    <location>
        <begin position="115"/>
        <end position="141"/>
    </location>
</feature>
<accession>U5DCJ6</accession>
<sequence>MGETQSSRSVRIQQLFLLSSYVLLGAASSCIFLTLSLRLFPSLPGFLLILLHAATAGAAVTGCAAAATSKWHTFHMVATVMTAIFEGAVSVLIFTRSSEFLRGLKSYVREEDGVIILRMAGTLSILMFCMEWVVLGLGFVVRYYAVVGEERVRTGKVQEEPLNDWPWPFQV</sequence>
<dbReference type="OMA" id="KWYGAHM"/>
<dbReference type="PANTHER" id="PTHR34124">
    <property type="entry name" value="F16B3.27 PROTEIN-RELATED"/>
    <property type="match status" value="1"/>
</dbReference>
<keyword evidence="1" id="KW-0472">Membrane</keyword>
<dbReference type="Gramene" id="ERN20254">
    <property type="protein sequence ID" value="ERN20254"/>
    <property type="gene ID" value="AMTR_s00066p00160870"/>
</dbReference>
<keyword evidence="1" id="KW-0812">Transmembrane</keyword>
<evidence type="ECO:0000256" key="1">
    <source>
        <dbReference type="SAM" id="Phobius"/>
    </source>
</evidence>
<protein>
    <recommendedName>
        <fullName evidence="4">TLC domain-containing protein</fullName>
    </recommendedName>
</protein>
<dbReference type="eggNOG" id="ENOG502QW6E">
    <property type="taxonomic scope" value="Eukaryota"/>
</dbReference>
<dbReference type="AlphaFoldDB" id="U5DCJ6"/>
<dbReference type="PANTHER" id="PTHR34124:SF2">
    <property type="entry name" value="F16B3.27 PROTEIN-RELATED"/>
    <property type="match status" value="1"/>
</dbReference>
<feature type="transmembrane region" description="Helical" evidence="1">
    <location>
        <begin position="21"/>
        <end position="40"/>
    </location>
</feature>
<name>U5DCJ6_AMBTC</name>
<reference evidence="3" key="1">
    <citation type="journal article" date="2013" name="Science">
        <title>The Amborella genome and the evolution of flowering plants.</title>
        <authorList>
            <consortium name="Amborella Genome Project"/>
        </authorList>
    </citation>
    <scope>NUCLEOTIDE SEQUENCE [LARGE SCALE GENOMIC DNA]</scope>
</reference>
<feature type="transmembrane region" description="Helical" evidence="1">
    <location>
        <begin position="74"/>
        <end position="95"/>
    </location>
</feature>
<dbReference type="KEGG" id="atr:18448664"/>
<evidence type="ECO:0008006" key="4">
    <source>
        <dbReference type="Google" id="ProtNLM"/>
    </source>
</evidence>
<dbReference type="OrthoDB" id="1284989at2759"/>
<dbReference type="HOGENOM" id="CLU_084340_0_0_1"/>
<dbReference type="EMBL" id="KI392060">
    <property type="protein sequence ID" value="ERN20254.1"/>
    <property type="molecule type" value="Genomic_DNA"/>
</dbReference>
<dbReference type="Proteomes" id="UP000017836">
    <property type="component" value="Unassembled WGS sequence"/>
</dbReference>
<evidence type="ECO:0000313" key="2">
    <source>
        <dbReference type="EMBL" id="ERN20254.1"/>
    </source>
</evidence>